<evidence type="ECO:0000256" key="4">
    <source>
        <dbReference type="ARBA" id="ARBA00006759"/>
    </source>
</evidence>
<feature type="domain" description="Metallo-beta-lactamase" evidence="11">
    <location>
        <begin position="21"/>
        <end position="180"/>
    </location>
</feature>
<comment type="caution">
    <text evidence="12">The sequence shown here is derived from an EMBL/GenBank/DDBJ whole genome shotgun (WGS) entry which is preliminary data.</text>
</comment>
<comment type="catalytic activity">
    <reaction evidence="1">
        <text>an S-(2-hydroxyacyl)glutathione + H2O = a 2-hydroxy carboxylate + glutathione + H(+)</text>
        <dbReference type="Rhea" id="RHEA:21864"/>
        <dbReference type="ChEBI" id="CHEBI:15377"/>
        <dbReference type="ChEBI" id="CHEBI:15378"/>
        <dbReference type="ChEBI" id="CHEBI:57925"/>
        <dbReference type="ChEBI" id="CHEBI:58896"/>
        <dbReference type="ChEBI" id="CHEBI:71261"/>
        <dbReference type="EC" id="3.1.2.6"/>
    </reaction>
</comment>
<dbReference type="AlphaFoldDB" id="A0A8H6TTM1"/>
<sequence>MAVTTSSSRKCSQVVPVLSGDHCAYVLFDEAKTQAIAVDPLDVEAIKRTVGAVKLVAVLTTHHHHGRNNVLFAVAYPDAQIYAGSARSSNVAHIVQHDEVLSLGNGLHIRCISTPCHTQDSVCFYVTDALEPAQPGVVFTGDTLFVAGCGRFLEGKAEDMRAALQSLASLPDETRLYSGHNNAEANLWFAKAMEPDNLDIDTLNEIVENNQVIAGLTTMGDEKKWNPFMRLKRGERSQSLGFDSLEQEASISDKIAALRRALDTFEGTVKLVLSPTNHFYLRIPIFRIQANCLSPVKYLLYLGWCILGQLGSLKYNREDDHVLAQEDAIEPYRTYYFVPENETDDAFEFAVDMDVIAACSTFSTTSSRRETAFKDTLVGRDAMCVFTGASLGFAEGMHIIHKEDEWFSLIVDNRSAIADEGEDLPTDINGSENGLLVFKAFNTAWDLHKYAILKTPNAILDTSDIPAAPHRKLYGTVEYPVGARYTLQWFSGTVHDQGLLPNNSDAAFKRNIQPRVPLPSSLLTHYVYGASAVKQWGHGLDELSPANRPNLSRPKQRAETRKKRDRANSDEEESARRRRERSEAQCCDAEYAVLLLSARAPEATARRRQIEEESQMQLERARISVEEWRNTVL</sequence>
<dbReference type="GO" id="GO:0004416">
    <property type="term" value="F:hydroxyacylglutathione hydrolase activity"/>
    <property type="evidence" value="ECO:0007669"/>
    <property type="project" value="UniProtKB-EC"/>
</dbReference>
<dbReference type="Pfam" id="PF16123">
    <property type="entry name" value="HAGH_C"/>
    <property type="match status" value="1"/>
</dbReference>
<keyword evidence="6" id="KW-0479">Metal-binding</keyword>
<feature type="region of interest" description="Disordered" evidence="10">
    <location>
        <begin position="541"/>
        <end position="582"/>
    </location>
</feature>
<dbReference type="GO" id="GO:0046872">
    <property type="term" value="F:metal ion binding"/>
    <property type="evidence" value="ECO:0007669"/>
    <property type="project" value="UniProtKB-KW"/>
</dbReference>
<dbReference type="SUPFAM" id="SSF56281">
    <property type="entry name" value="Metallo-hydrolase/oxidoreductase"/>
    <property type="match status" value="1"/>
</dbReference>
<evidence type="ECO:0000256" key="6">
    <source>
        <dbReference type="ARBA" id="ARBA00022723"/>
    </source>
</evidence>
<evidence type="ECO:0000256" key="8">
    <source>
        <dbReference type="ARBA" id="ARBA00022833"/>
    </source>
</evidence>
<evidence type="ECO:0000256" key="5">
    <source>
        <dbReference type="ARBA" id="ARBA00011917"/>
    </source>
</evidence>
<dbReference type="UniPathway" id="UPA00619">
    <property type="reaction ID" value="UER00676"/>
</dbReference>
<dbReference type="InterPro" id="IPR001279">
    <property type="entry name" value="Metallo-B-lactamas"/>
</dbReference>
<keyword evidence="8" id="KW-0862">Zinc</keyword>
<protein>
    <recommendedName>
        <fullName evidence="5">hydroxyacylglutathione hydrolase</fullName>
        <ecNumber evidence="5">3.1.2.6</ecNumber>
    </recommendedName>
    <alternativeName>
        <fullName evidence="9">Glyoxalase II</fullName>
    </alternativeName>
</protein>
<organism evidence="12 13">
    <name type="scientific">Mycena chlorophos</name>
    <name type="common">Agaric fungus</name>
    <name type="synonym">Agaricus chlorophos</name>
    <dbReference type="NCBI Taxonomy" id="658473"/>
    <lineage>
        <taxon>Eukaryota</taxon>
        <taxon>Fungi</taxon>
        <taxon>Dikarya</taxon>
        <taxon>Basidiomycota</taxon>
        <taxon>Agaricomycotina</taxon>
        <taxon>Agaricomycetes</taxon>
        <taxon>Agaricomycetidae</taxon>
        <taxon>Agaricales</taxon>
        <taxon>Marasmiineae</taxon>
        <taxon>Mycenaceae</taxon>
        <taxon>Mycena</taxon>
    </lineage>
</organism>
<gene>
    <name evidence="12" type="ORF">HMN09_00034100</name>
</gene>
<dbReference type="EC" id="3.1.2.6" evidence="5"/>
<keyword evidence="13" id="KW-1185">Reference proteome</keyword>
<evidence type="ECO:0000256" key="3">
    <source>
        <dbReference type="ARBA" id="ARBA00004963"/>
    </source>
</evidence>
<evidence type="ECO:0000313" key="12">
    <source>
        <dbReference type="EMBL" id="KAF7322556.1"/>
    </source>
</evidence>
<keyword evidence="7" id="KW-0378">Hydrolase</keyword>
<dbReference type="InterPro" id="IPR036866">
    <property type="entry name" value="RibonucZ/Hydroxyglut_hydro"/>
</dbReference>
<name>A0A8H6TTM1_MYCCL</name>
<dbReference type="InterPro" id="IPR032282">
    <property type="entry name" value="HAGH_C"/>
</dbReference>
<dbReference type="Gene3D" id="3.60.15.10">
    <property type="entry name" value="Ribonuclease Z/Hydroxyacylglutathione hydrolase-like"/>
    <property type="match status" value="1"/>
</dbReference>
<comment type="similarity">
    <text evidence="4">Belongs to the metallo-beta-lactamase superfamily. Glyoxalase II family.</text>
</comment>
<dbReference type="CDD" id="cd07723">
    <property type="entry name" value="hydroxyacylglutathione_hydrolase_MBL-fold"/>
    <property type="match status" value="1"/>
</dbReference>
<evidence type="ECO:0000256" key="10">
    <source>
        <dbReference type="SAM" id="MobiDB-lite"/>
    </source>
</evidence>
<evidence type="ECO:0000256" key="1">
    <source>
        <dbReference type="ARBA" id="ARBA00001623"/>
    </source>
</evidence>
<comment type="pathway">
    <text evidence="3">Secondary metabolite metabolism; methylglyoxal degradation; (R)-lactate from methylglyoxal: step 2/2.</text>
</comment>
<comment type="cofactor">
    <cofactor evidence="2">
        <name>Zn(2+)</name>
        <dbReference type="ChEBI" id="CHEBI:29105"/>
    </cofactor>
</comment>
<dbReference type="InterPro" id="IPR035680">
    <property type="entry name" value="Clx_II_MBL"/>
</dbReference>
<dbReference type="EMBL" id="JACAZE010000001">
    <property type="protein sequence ID" value="KAF7322556.1"/>
    <property type="molecule type" value="Genomic_DNA"/>
</dbReference>
<accession>A0A8H6TTM1</accession>
<evidence type="ECO:0000256" key="9">
    <source>
        <dbReference type="ARBA" id="ARBA00031044"/>
    </source>
</evidence>
<dbReference type="SMART" id="SM00849">
    <property type="entry name" value="Lactamase_B"/>
    <property type="match status" value="1"/>
</dbReference>
<evidence type="ECO:0000256" key="2">
    <source>
        <dbReference type="ARBA" id="ARBA00001947"/>
    </source>
</evidence>
<reference evidence="12" key="1">
    <citation type="submission" date="2020-05" db="EMBL/GenBank/DDBJ databases">
        <title>Mycena genomes resolve the evolution of fungal bioluminescence.</title>
        <authorList>
            <person name="Tsai I.J."/>
        </authorList>
    </citation>
    <scope>NUCLEOTIDE SEQUENCE</scope>
    <source>
        <strain evidence="12">110903Hualien_Pintung</strain>
    </source>
</reference>
<evidence type="ECO:0000256" key="7">
    <source>
        <dbReference type="ARBA" id="ARBA00022801"/>
    </source>
</evidence>
<evidence type="ECO:0000259" key="11">
    <source>
        <dbReference type="SMART" id="SM00849"/>
    </source>
</evidence>
<evidence type="ECO:0000313" key="13">
    <source>
        <dbReference type="Proteomes" id="UP000613580"/>
    </source>
</evidence>
<dbReference type="Proteomes" id="UP000613580">
    <property type="component" value="Unassembled WGS sequence"/>
</dbReference>
<dbReference type="OrthoDB" id="3267100at2759"/>
<proteinExistence type="inferred from homology"/>
<dbReference type="PANTHER" id="PTHR11935:SF94">
    <property type="entry name" value="TENZING NORGAY, ISOFORM C"/>
    <property type="match status" value="1"/>
</dbReference>
<dbReference type="PANTHER" id="PTHR11935">
    <property type="entry name" value="BETA LACTAMASE DOMAIN"/>
    <property type="match status" value="1"/>
</dbReference>